<keyword evidence="5 6" id="KW-0472">Membrane</keyword>
<comment type="caution">
    <text evidence="7">The sequence shown here is derived from an EMBL/GenBank/DDBJ whole genome shotgun (WGS) entry which is preliminary data.</text>
</comment>
<reference evidence="7 8" key="1">
    <citation type="submission" date="2019-07" db="EMBL/GenBank/DDBJ databases">
        <title>Draft genome assembly of a fouling barnacle, Amphibalanus amphitrite (Darwin, 1854): The first reference genome for Thecostraca.</title>
        <authorList>
            <person name="Kim W."/>
        </authorList>
    </citation>
    <scope>NUCLEOTIDE SEQUENCE [LARGE SCALE GENOMIC DNA]</scope>
    <source>
        <strain evidence="7">SNU_AA5</strain>
        <tissue evidence="7">Soma without cirri and trophi</tissue>
    </source>
</reference>
<dbReference type="Proteomes" id="UP000440578">
    <property type="component" value="Unassembled WGS sequence"/>
</dbReference>
<dbReference type="InterPro" id="IPR019334">
    <property type="entry name" value="TMEM170A/B/YPR153W-like"/>
</dbReference>
<name>A0A6A4X5Y4_AMPAM</name>
<evidence type="ECO:0000256" key="6">
    <source>
        <dbReference type="SAM" id="Phobius"/>
    </source>
</evidence>
<proteinExistence type="inferred from homology"/>
<keyword evidence="8" id="KW-1185">Reference proteome</keyword>
<feature type="transmembrane region" description="Helical" evidence="6">
    <location>
        <begin position="40"/>
        <end position="64"/>
    </location>
</feature>
<dbReference type="OrthoDB" id="13807at2759"/>
<comment type="similarity">
    <text evidence="2">Belongs to the TMEM170 family.</text>
</comment>
<evidence type="ECO:0000313" key="7">
    <source>
        <dbReference type="EMBL" id="KAF0314677.1"/>
    </source>
</evidence>
<evidence type="ECO:0000256" key="2">
    <source>
        <dbReference type="ARBA" id="ARBA00006325"/>
    </source>
</evidence>
<evidence type="ECO:0000256" key="3">
    <source>
        <dbReference type="ARBA" id="ARBA00022692"/>
    </source>
</evidence>
<organism evidence="7 8">
    <name type="scientific">Amphibalanus amphitrite</name>
    <name type="common">Striped barnacle</name>
    <name type="synonym">Balanus amphitrite</name>
    <dbReference type="NCBI Taxonomy" id="1232801"/>
    <lineage>
        <taxon>Eukaryota</taxon>
        <taxon>Metazoa</taxon>
        <taxon>Ecdysozoa</taxon>
        <taxon>Arthropoda</taxon>
        <taxon>Crustacea</taxon>
        <taxon>Multicrustacea</taxon>
        <taxon>Cirripedia</taxon>
        <taxon>Thoracica</taxon>
        <taxon>Thoracicalcarea</taxon>
        <taxon>Balanomorpha</taxon>
        <taxon>Balanoidea</taxon>
        <taxon>Balanidae</taxon>
        <taxon>Amphibalaninae</taxon>
        <taxon>Amphibalanus</taxon>
    </lineage>
</organism>
<accession>A0A6A4X5Y4</accession>
<feature type="transmembrane region" description="Helical" evidence="6">
    <location>
        <begin position="6"/>
        <end position="28"/>
    </location>
</feature>
<dbReference type="GO" id="GO:0016020">
    <property type="term" value="C:membrane"/>
    <property type="evidence" value="ECO:0007669"/>
    <property type="project" value="UniProtKB-SubCell"/>
</dbReference>
<evidence type="ECO:0000256" key="4">
    <source>
        <dbReference type="ARBA" id="ARBA00022989"/>
    </source>
</evidence>
<sequence length="99" mass="10785">MWYQVFLWALFSSMFIHIIAAAIAFFTLRKHKIGKLVPPLMLVVGVAGPLTAGVITSATIAFVYRASAFTMPPFYALLWGCGQTVAGLCLSFSRILATL</sequence>
<evidence type="ECO:0000256" key="1">
    <source>
        <dbReference type="ARBA" id="ARBA00004141"/>
    </source>
</evidence>
<evidence type="ECO:0000313" key="8">
    <source>
        <dbReference type="Proteomes" id="UP000440578"/>
    </source>
</evidence>
<dbReference type="PANTHER" id="PTHR22779">
    <property type="entry name" value="SD17342P"/>
    <property type="match status" value="1"/>
</dbReference>
<protein>
    <submittedName>
        <fullName evidence="7">Transmembrane protein 170A</fullName>
    </submittedName>
</protein>
<dbReference type="Pfam" id="PF10190">
    <property type="entry name" value="Tmemb_170"/>
    <property type="match status" value="1"/>
</dbReference>
<dbReference type="EMBL" id="VIIS01000007">
    <property type="protein sequence ID" value="KAF0314677.1"/>
    <property type="molecule type" value="Genomic_DNA"/>
</dbReference>
<comment type="subcellular location">
    <subcellularLocation>
        <location evidence="1">Membrane</location>
        <topology evidence="1">Multi-pass membrane protein</topology>
    </subcellularLocation>
</comment>
<keyword evidence="4 6" id="KW-1133">Transmembrane helix</keyword>
<feature type="transmembrane region" description="Helical" evidence="6">
    <location>
        <begin position="76"/>
        <end position="97"/>
    </location>
</feature>
<dbReference type="AlphaFoldDB" id="A0A6A4X5Y4"/>
<evidence type="ECO:0000256" key="5">
    <source>
        <dbReference type="ARBA" id="ARBA00023136"/>
    </source>
</evidence>
<gene>
    <name evidence="7" type="primary">TMEM170A_1</name>
    <name evidence="7" type="ORF">FJT64_014918</name>
</gene>
<keyword evidence="3 6" id="KW-0812">Transmembrane</keyword>
<dbReference type="PANTHER" id="PTHR22779:SF6">
    <property type="entry name" value="SD17342P"/>
    <property type="match status" value="1"/>
</dbReference>